<accession>A0A1Y1YKQ4</accession>
<evidence type="ECO:0000256" key="2">
    <source>
        <dbReference type="ARBA" id="ARBA00009824"/>
    </source>
</evidence>
<organism evidence="7 8">
    <name type="scientific">Basidiobolus meristosporus CBS 931.73</name>
    <dbReference type="NCBI Taxonomy" id="1314790"/>
    <lineage>
        <taxon>Eukaryota</taxon>
        <taxon>Fungi</taxon>
        <taxon>Fungi incertae sedis</taxon>
        <taxon>Zoopagomycota</taxon>
        <taxon>Entomophthoromycotina</taxon>
        <taxon>Basidiobolomycetes</taxon>
        <taxon>Basidiobolales</taxon>
        <taxon>Basidiobolaceae</taxon>
        <taxon>Basidiobolus</taxon>
    </lineage>
</organism>
<dbReference type="InParanoid" id="A0A1Y1YKQ4"/>
<dbReference type="GO" id="GO:0016020">
    <property type="term" value="C:membrane"/>
    <property type="evidence" value="ECO:0007669"/>
    <property type="project" value="UniProtKB-SubCell"/>
</dbReference>
<comment type="subcellular location">
    <subcellularLocation>
        <location evidence="1">Membrane</location>
        <topology evidence="1">Multi-pass membrane protein</topology>
    </subcellularLocation>
</comment>
<feature type="transmembrane region" description="Helical" evidence="6">
    <location>
        <begin position="257"/>
        <end position="282"/>
    </location>
</feature>
<keyword evidence="4 6" id="KW-1133">Transmembrane helix</keyword>
<dbReference type="AlphaFoldDB" id="A0A1Y1YKQ4"/>
<dbReference type="InterPro" id="IPR029058">
    <property type="entry name" value="AB_hydrolase_fold"/>
</dbReference>
<keyword evidence="5 6" id="KW-0472">Membrane</keyword>
<evidence type="ECO:0000313" key="8">
    <source>
        <dbReference type="Proteomes" id="UP000193498"/>
    </source>
</evidence>
<evidence type="ECO:0000256" key="3">
    <source>
        <dbReference type="ARBA" id="ARBA00022692"/>
    </source>
</evidence>
<dbReference type="Pfam" id="PF05277">
    <property type="entry name" value="DUF726"/>
    <property type="match status" value="1"/>
</dbReference>
<sequence>MSEATSTDEPEWPVYFANTWEEADRFAVAVLLLISIEKLGKEDSEWLLRFRESVFHHFDITKIPALIEQEAILDVVFRELQENDEFVFETIASSLIPSYQNPNDSKKDIRKEILSDFLMICLGLFDTHQAKNSAEKSALGEHSKQENKVGEYDARSRSAIFAIAKLLQLPLEEVHYTEKRVSQELYFIKLSEQEIENNMDETTKSTIASHSKKNKKWRWIATGVSAVVGATAIGLTGGLAAPFVAAGISALGLGSAAFLASTAGVAVITSLFGIAGGGLAGFKVTKRMRNLREFYFKPISMTDPSLPAIPSLNATIVVSGYLRTLDDITVPWEQAFSNAKSHRDIFSLVFESGELLSLGSAFDMFLATEAAKFAATETLKRTVMATLMASMALPMSLIKAGDLIDNPWIVGIDRAKKAGLVLADVLTERIQGNRPASLVGFSLGALAIFECLLELSKRKKYGLIDEVILLGAPISIDAKRWASATDVVSRRFINGYSTKDWVLGFLFRLHNLNLNAAGLEPVNVAGVESIDLTELVNGHNGYLDNLDEILHYVKIDI</sequence>
<evidence type="ECO:0000256" key="5">
    <source>
        <dbReference type="ARBA" id="ARBA00023136"/>
    </source>
</evidence>
<dbReference type="PANTHER" id="PTHR17920">
    <property type="entry name" value="TRANSMEMBRANE AND COILED-COIL DOMAIN-CONTAINING PROTEIN 4 TMCO4"/>
    <property type="match status" value="1"/>
</dbReference>
<dbReference type="OrthoDB" id="277931at2759"/>
<evidence type="ECO:0000256" key="1">
    <source>
        <dbReference type="ARBA" id="ARBA00004141"/>
    </source>
</evidence>
<proteinExistence type="inferred from homology"/>
<reference evidence="7 8" key="1">
    <citation type="submission" date="2016-07" db="EMBL/GenBank/DDBJ databases">
        <title>Pervasive Adenine N6-methylation of Active Genes in Fungi.</title>
        <authorList>
            <consortium name="DOE Joint Genome Institute"/>
            <person name="Mondo S.J."/>
            <person name="Dannebaum R.O."/>
            <person name="Kuo R.C."/>
            <person name="Labutti K."/>
            <person name="Haridas S."/>
            <person name="Kuo A."/>
            <person name="Salamov A."/>
            <person name="Ahrendt S.R."/>
            <person name="Lipzen A."/>
            <person name="Sullivan W."/>
            <person name="Andreopoulos W.B."/>
            <person name="Clum A."/>
            <person name="Lindquist E."/>
            <person name="Daum C."/>
            <person name="Ramamoorthy G.K."/>
            <person name="Gryganskyi A."/>
            <person name="Culley D."/>
            <person name="Magnuson J.K."/>
            <person name="James T.Y."/>
            <person name="O'Malley M.A."/>
            <person name="Stajich J.E."/>
            <person name="Spatafora J.W."/>
            <person name="Visel A."/>
            <person name="Grigoriev I.V."/>
        </authorList>
    </citation>
    <scope>NUCLEOTIDE SEQUENCE [LARGE SCALE GENOMIC DNA]</scope>
    <source>
        <strain evidence="7 8">CBS 931.73</strain>
    </source>
</reference>
<evidence type="ECO:0000256" key="4">
    <source>
        <dbReference type="ARBA" id="ARBA00022989"/>
    </source>
</evidence>
<dbReference type="Proteomes" id="UP000193498">
    <property type="component" value="Unassembled WGS sequence"/>
</dbReference>
<dbReference type="InterPro" id="IPR007941">
    <property type="entry name" value="DUF726"/>
</dbReference>
<dbReference type="EMBL" id="MCFE01000111">
    <property type="protein sequence ID" value="ORX98585.1"/>
    <property type="molecule type" value="Genomic_DNA"/>
</dbReference>
<dbReference type="FunCoup" id="A0A1Y1YKQ4">
    <property type="interactions" value="10"/>
</dbReference>
<comment type="caution">
    <text evidence="7">The sequence shown here is derived from an EMBL/GenBank/DDBJ whole genome shotgun (WGS) entry which is preliminary data.</text>
</comment>
<feature type="transmembrane region" description="Helical" evidence="6">
    <location>
        <begin position="219"/>
        <end position="245"/>
    </location>
</feature>
<keyword evidence="8" id="KW-1185">Reference proteome</keyword>
<keyword evidence="3 6" id="KW-0812">Transmembrane</keyword>
<evidence type="ECO:0000256" key="6">
    <source>
        <dbReference type="SAM" id="Phobius"/>
    </source>
</evidence>
<dbReference type="SUPFAM" id="SSF53474">
    <property type="entry name" value="alpha/beta-Hydrolases"/>
    <property type="match status" value="1"/>
</dbReference>
<evidence type="ECO:0000313" key="7">
    <source>
        <dbReference type="EMBL" id="ORX98585.1"/>
    </source>
</evidence>
<protein>
    <submittedName>
        <fullName evidence="7">DUF726-domain-containing protein</fullName>
    </submittedName>
</protein>
<gene>
    <name evidence="7" type="ORF">K493DRAFT_336109</name>
</gene>
<name>A0A1Y1YKQ4_9FUNG</name>
<comment type="similarity">
    <text evidence="2">Belongs to the TMCO4 family.</text>
</comment>
<dbReference type="PANTHER" id="PTHR17920:SF23">
    <property type="entry name" value="DUF726-DOMAIN-CONTAINING PROTEIN"/>
    <property type="match status" value="1"/>
</dbReference>